<dbReference type="PANTHER" id="PTHR37950">
    <property type="entry name" value="4-HYDROXYPHENYLACETATE CATABOLISM PROTEIN"/>
    <property type="match status" value="1"/>
</dbReference>
<dbReference type="GO" id="GO:0016853">
    <property type="term" value="F:isomerase activity"/>
    <property type="evidence" value="ECO:0007669"/>
    <property type="project" value="UniProtKB-KW"/>
</dbReference>
<evidence type="ECO:0000313" key="1">
    <source>
        <dbReference type="EMBL" id="WGW03519.1"/>
    </source>
</evidence>
<dbReference type="RefSeq" id="WP_282300151.1">
    <property type="nucleotide sequence ID" value="NZ_CP124616.1"/>
</dbReference>
<dbReference type="CDD" id="cd00580">
    <property type="entry name" value="CHMI"/>
    <property type="match status" value="1"/>
</dbReference>
<dbReference type="Proteomes" id="UP001241605">
    <property type="component" value="Chromosome"/>
</dbReference>
<accession>A0ABY8QG77</accession>
<dbReference type="PANTHER" id="PTHR37950:SF1">
    <property type="entry name" value="4-HYDROXYPHENYLACETATE CATABOLISM PROTEIN"/>
    <property type="match status" value="1"/>
</dbReference>
<protein>
    <submittedName>
        <fullName evidence="1">5-carboxymethyl-2-hydroxymuconate isomerase</fullName>
    </submittedName>
</protein>
<dbReference type="Gene3D" id="3.30.429.10">
    <property type="entry name" value="Macrophage Migration Inhibitory Factor"/>
    <property type="match status" value="1"/>
</dbReference>
<organism evidence="1 2">
    <name type="scientific">Tropicibacter oceani</name>
    <dbReference type="NCBI Taxonomy" id="3058420"/>
    <lineage>
        <taxon>Bacteria</taxon>
        <taxon>Pseudomonadati</taxon>
        <taxon>Pseudomonadota</taxon>
        <taxon>Alphaproteobacteria</taxon>
        <taxon>Rhodobacterales</taxon>
        <taxon>Roseobacteraceae</taxon>
        <taxon>Tropicibacter</taxon>
    </lineage>
</organism>
<reference evidence="1 2" key="1">
    <citation type="submission" date="2023-05" db="EMBL/GenBank/DDBJ databases">
        <title>YMD87, complete Genome.</title>
        <authorList>
            <person name="Zhang J."/>
            <person name="Xu X."/>
        </authorList>
    </citation>
    <scope>NUCLEOTIDE SEQUENCE [LARGE SCALE GENOMIC DNA]</scope>
    <source>
        <strain evidence="1 2">YMD87</strain>
    </source>
</reference>
<dbReference type="InterPro" id="IPR014347">
    <property type="entry name" value="Tautomerase/MIF_sf"/>
</dbReference>
<dbReference type="InterPro" id="IPR004220">
    <property type="entry name" value="5-COMe_2-OHmuconate_Isoase"/>
</dbReference>
<dbReference type="SUPFAM" id="SSF55331">
    <property type="entry name" value="Tautomerase/MIF"/>
    <property type="match status" value="1"/>
</dbReference>
<sequence>MPHFQIDYSGNLETVVDMAAFCETIRACAARIETFPLAGIRVRAVRVDHCALADGNPAHGFIDISIRLRAGRPRDVKAEATQRIFDAAQGFLADAMQTHSIALSLEMRDIDPDLSPKTGTIRDHMKG</sequence>
<keyword evidence="2" id="KW-1185">Reference proteome</keyword>
<keyword evidence="1" id="KW-0413">Isomerase</keyword>
<proteinExistence type="predicted"/>
<name>A0ABY8QG77_9RHOB</name>
<evidence type="ECO:0000313" key="2">
    <source>
        <dbReference type="Proteomes" id="UP001241605"/>
    </source>
</evidence>
<dbReference type="EMBL" id="CP124616">
    <property type="protein sequence ID" value="WGW03519.1"/>
    <property type="molecule type" value="Genomic_DNA"/>
</dbReference>
<gene>
    <name evidence="1" type="ORF">QF118_16570</name>
</gene>
<dbReference type="Pfam" id="PF02962">
    <property type="entry name" value="CHMI"/>
    <property type="match status" value="1"/>
</dbReference>